<keyword evidence="2" id="KW-0813">Transport</keyword>
<dbReference type="GO" id="GO:0031201">
    <property type="term" value="C:SNARE complex"/>
    <property type="evidence" value="ECO:0007669"/>
    <property type="project" value="TreeGrafter"/>
</dbReference>
<evidence type="ECO:0000256" key="9">
    <source>
        <dbReference type="ARBA" id="ARBA00037934"/>
    </source>
</evidence>
<evidence type="ECO:0000256" key="8">
    <source>
        <dbReference type="ARBA" id="ARBA00023136"/>
    </source>
</evidence>
<dbReference type="PANTHER" id="PTHR12825">
    <property type="entry name" value="BNIP1-RELATED"/>
    <property type="match status" value="1"/>
</dbReference>
<protein>
    <recommendedName>
        <fullName evidence="12">Sec20 C-terminal domain-containing protein</fullName>
    </recommendedName>
</protein>
<evidence type="ECO:0000313" key="14">
    <source>
        <dbReference type="Proteomes" id="UP001234581"/>
    </source>
</evidence>
<evidence type="ECO:0000256" key="4">
    <source>
        <dbReference type="ARBA" id="ARBA00022824"/>
    </source>
</evidence>
<gene>
    <name evidence="13" type="ORF">O0I10_008463</name>
</gene>
<feature type="coiled-coil region" evidence="10">
    <location>
        <begin position="46"/>
        <end position="89"/>
    </location>
</feature>
<dbReference type="Pfam" id="PF03908">
    <property type="entry name" value="Sec20"/>
    <property type="match status" value="1"/>
</dbReference>
<sequence>MNTSAEAKFRSLSKRAAECQRQIGRLSNVDSVRIREETAAQIRSDLRQLDQDIKFVHQLIEQEDEESSRKILLNKLKEYEQQFSQLQSSSRNALWASKRRLEEQEQQMRFELFGKKDQHDFEQYQLKLRRNQGQDESLLRAHTDVTEALRRTSTLMQQELEKSSYSTSMLVDSSRTLHSTYSEYQNFGSLLTISKRLVGQLETADWLDRLSLLFGLSVFMLVVAYIIKKRTYDVGISWASWIMGKTSASKRAASFAGETLATATSSLMATATSSTISSSSSLSSTTNSIISSSTTTTTMYTIETTLSALLKDEL</sequence>
<keyword evidence="4" id="KW-0256">Endoplasmic reticulum</keyword>
<reference evidence="13 14" key="1">
    <citation type="submission" date="2023-03" db="EMBL/GenBank/DDBJ databases">
        <title>Genome sequence of Lichtheimia ornata CBS 291.66.</title>
        <authorList>
            <person name="Mohabir J.T."/>
            <person name="Shea T.P."/>
            <person name="Kurbessoian T."/>
            <person name="Berby B."/>
            <person name="Fontaine J."/>
            <person name="Livny J."/>
            <person name="Gnirke A."/>
            <person name="Stajich J.E."/>
            <person name="Cuomo C.A."/>
        </authorList>
    </citation>
    <scope>NUCLEOTIDE SEQUENCE [LARGE SCALE GENOMIC DNA]</scope>
    <source>
        <strain evidence="13">CBS 291.66</strain>
    </source>
</reference>
<evidence type="ECO:0000256" key="2">
    <source>
        <dbReference type="ARBA" id="ARBA00022448"/>
    </source>
</evidence>
<dbReference type="InterPro" id="IPR005606">
    <property type="entry name" value="Sec20"/>
</dbReference>
<keyword evidence="14" id="KW-1185">Reference proteome</keyword>
<keyword evidence="6 11" id="KW-1133">Transmembrane helix</keyword>
<keyword evidence="5" id="KW-0931">ER-Golgi transport</keyword>
<comment type="subcellular location">
    <subcellularLocation>
        <location evidence="1">Endoplasmic reticulum membrane</location>
        <topology evidence="1">Single-pass type IV membrane protein</topology>
    </subcellularLocation>
</comment>
<dbReference type="RefSeq" id="XP_058340712.1">
    <property type="nucleotide sequence ID" value="XM_058488466.1"/>
</dbReference>
<evidence type="ECO:0000256" key="7">
    <source>
        <dbReference type="ARBA" id="ARBA00023054"/>
    </source>
</evidence>
<comment type="similarity">
    <text evidence="9">Belongs to the SEC20 family.</text>
</comment>
<dbReference type="Proteomes" id="UP001234581">
    <property type="component" value="Unassembled WGS sequence"/>
</dbReference>
<dbReference type="PANTHER" id="PTHR12825:SF0">
    <property type="entry name" value="VESICLE TRANSPORT PROTEIN SEC20"/>
    <property type="match status" value="1"/>
</dbReference>
<evidence type="ECO:0000259" key="12">
    <source>
        <dbReference type="Pfam" id="PF03908"/>
    </source>
</evidence>
<evidence type="ECO:0000313" key="13">
    <source>
        <dbReference type="EMBL" id="KAJ8655799.1"/>
    </source>
</evidence>
<evidence type="ECO:0000256" key="6">
    <source>
        <dbReference type="ARBA" id="ARBA00022989"/>
    </source>
</evidence>
<evidence type="ECO:0000256" key="3">
    <source>
        <dbReference type="ARBA" id="ARBA00022692"/>
    </source>
</evidence>
<evidence type="ECO:0000256" key="11">
    <source>
        <dbReference type="SAM" id="Phobius"/>
    </source>
</evidence>
<name>A0AAD7UZD7_9FUNG</name>
<proteinExistence type="inferred from homology"/>
<accession>A0AAD7UZD7</accession>
<evidence type="ECO:0000256" key="1">
    <source>
        <dbReference type="ARBA" id="ARBA00004163"/>
    </source>
</evidence>
<comment type="caution">
    <text evidence="13">The sequence shown here is derived from an EMBL/GenBank/DDBJ whole genome shotgun (WGS) entry which is preliminary data.</text>
</comment>
<evidence type="ECO:0000256" key="5">
    <source>
        <dbReference type="ARBA" id="ARBA00022892"/>
    </source>
</evidence>
<keyword evidence="8 11" id="KW-0472">Membrane</keyword>
<dbReference type="GO" id="GO:0005484">
    <property type="term" value="F:SNAP receptor activity"/>
    <property type="evidence" value="ECO:0007669"/>
    <property type="project" value="InterPro"/>
</dbReference>
<dbReference type="GeneID" id="83215870"/>
<dbReference type="GO" id="GO:0006890">
    <property type="term" value="P:retrograde vesicle-mediated transport, Golgi to endoplasmic reticulum"/>
    <property type="evidence" value="ECO:0007669"/>
    <property type="project" value="InterPro"/>
</dbReference>
<keyword evidence="7 10" id="KW-0175">Coiled coil</keyword>
<feature type="transmembrane region" description="Helical" evidence="11">
    <location>
        <begin position="210"/>
        <end position="227"/>
    </location>
</feature>
<dbReference type="GO" id="GO:0005789">
    <property type="term" value="C:endoplasmic reticulum membrane"/>
    <property type="evidence" value="ECO:0007669"/>
    <property type="project" value="UniProtKB-SubCell"/>
</dbReference>
<dbReference type="InterPro" id="IPR056173">
    <property type="entry name" value="Sec20_C"/>
</dbReference>
<dbReference type="AlphaFoldDB" id="A0AAD7UZD7"/>
<keyword evidence="3 11" id="KW-0812">Transmembrane</keyword>
<organism evidence="13 14">
    <name type="scientific">Lichtheimia ornata</name>
    <dbReference type="NCBI Taxonomy" id="688661"/>
    <lineage>
        <taxon>Eukaryota</taxon>
        <taxon>Fungi</taxon>
        <taxon>Fungi incertae sedis</taxon>
        <taxon>Mucoromycota</taxon>
        <taxon>Mucoromycotina</taxon>
        <taxon>Mucoromycetes</taxon>
        <taxon>Mucorales</taxon>
        <taxon>Lichtheimiaceae</taxon>
        <taxon>Lichtheimia</taxon>
    </lineage>
</organism>
<dbReference type="EMBL" id="JARTCD010000045">
    <property type="protein sequence ID" value="KAJ8655799.1"/>
    <property type="molecule type" value="Genomic_DNA"/>
</dbReference>
<feature type="domain" description="Sec20 C-terminal" evidence="12">
    <location>
        <begin position="143"/>
        <end position="230"/>
    </location>
</feature>
<evidence type="ECO:0000256" key="10">
    <source>
        <dbReference type="SAM" id="Coils"/>
    </source>
</evidence>